<feature type="compositionally biased region" description="Pro residues" evidence="1">
    <location>
        <begin position="368"/>
        <end position="377"/>
    </location>
</feature>
<accession>A0A2V3IIC8</accession>
<dbReference type="AlphaFoldDB" id="A0A2V3IIC8"/>
<comment type="caution">
    <text evidence="2">The sequence shown here is derived from an EMBL/GenBank/DDBJ whole genome shotgun (WGS) entry which is preliminary data.</text>
</comment>
<organism evidence="2 3">
    <name type="scientific">Gracilariopsis chorda</name>
    <dbReference type="NCBI Taxonomy" id="448386"/>
    <lineage>
        <taxon>Eukaryota</taxon>
        <taxon>Rhodophyta</taxon>
        <taxon>Florideophyceae</taxon>
        <taxon>Rhodymeniophycidae</taxon>
        <taxon>Gracilariales</taxon>
        <taxon>Gracilariaceae</taxon>
        <taxon>Gracilariopsis</taxon>
    </lineage>
</organism>
<gene>
    <name evidence="2" type="ORF">BWQ96_08436</name>
</gene>
<feature type="region of interest" description="Disordered" evidence="1">
    <location>
        <begin position="356"/>
        <end position="429"/>
    </location>
</feature>
<keyword evidence="3" id="KW-1185">Reference proteome</keyword>
<evidence type="ECO:0000256" key="1">
    <source>
        <dbReference type="SAM" id="MobiDB-lite"/>
    </source>
</evidence>
<name>A0A2V3IIC8_9FLOR</name>
<proteinExistence type="predicted"/>
<dbReference type="OrthoDB" id="10633927at2759"/>
<dbReference type="EMBL" id="NBIV01000191">
    <property type="protein sequence ID" value="PXF41837.1"/>
    <property type="molecule type" value="Genomic_DNA"/>
</dbReference>
<protein>
    <submittedName>
        <fullName evidence="2">Uncharacterized protein</fullName>
    </submittedName>
</protein>
<feature type="compositionally biased region" description="Low complexity" evidence="1">
    <location>
        <begin position="356"/>
        <end position="367"/>
    </location>
</feature>
<evidence type="ECO:0000313" key="2">
    <source>
        <dbReference type="EMBL" id="PXF41837.1"/>
    </source>
</evidence>
<evidence type="ECO:0000313" key="3">
    <source>
        <dbReference type="Proteomes" id="UP000247409"/>
    </source>
</evidence>
<sequence length="429" mass="47052">MHGYHLIEYFPQSTEARRQWYVQQPRWWNEYEAPQWVLVPTPLVLAYFGRLTREGSPCYHTIWSVAMCKWAVLVSMLALEAGRHDITWNLPCPETAFYSHEFQPVGRLYRLPMQLIQLIRCLGISDIVARTGYTENHLDNYLRAAENHRWGPDQVCEVWDHDRQRVSSPGDQALPGDDHMGEEAQYGCVVETPEDLTYTASMAPTSGQHPPVPPSNTTPVPRRGRFQPIGLVSNPIGGGEHVTAPEVTDTLMRIQQLCVTRLKRPGLRSIQEALTILEALITRHATYVETLNQVGGFRTNFQAELYRAVTHHVGELSDLLRGASSTGDPLMGTLEGPLLASGVWYRVGNVLMPAPSTSAPGPSATVPPTYPGAPPTTPGSNHNGSRRAGLASNWGHGSTGAPSSSSHPSGTTAGPAGGPNVTPMMEDFP</sequence>
<feature type="compositionally biased region" description="Low complexity" evidence="1">
    <location>
        <begin position="395"/>
        <end position="414"/>
    </location>
</feature>
<dbReference type="Proteomes" id="UP000247409">
    <property type="component" value="Unassembled WGS sequence"/>
</dbReference>
<reference evidence="2 3" key="1">
    <citation type="journal article" date="2018" name="Mol. Biol. Evol.">
        <title>Analysis of the draft genome of the red seaweed Gracilariopsis chorda provides insights into genome size evolution in Rhodophyta.</title>
        <authorList>
            <person name="Lee J."/>
            <person name="Yang E.C."/>
            <person name="Graf L."/>
            <person name="Yang J.H."/>
            <person name="Qiu H."/>
            <person name="Zel Zion U."/>
            <person name="Chan C.X."/>
            <person name="Stephens T.G."/>
            <person name="Weber A.P.M."/>
            <person name="Boo G.H."/>
            <person name="Boo S.M."/>
            <person name="Kim K.M."/>
            <person name="Shin Y."/>
            <person name="Jung M."/>
            <person name="Lee S.J."/>
            <person name="Yim H.S."/>
            <person name="Lee J.H."/>
            <person name="Bhattacharya D."/>
            <person name="Yoon H.S."/>
        </authorList>
    </citation>
    <scope>NUCLEOTIDE SEQUENCE [LARGE SCALE GENOMIC DNA]</scope>
    <source>
        <strain evidence="2 3">SKKU-2015</strain>
        <tissue evidence="2">Whole body</tissue>
    </source>
</reference>